<accession>A0A7W9FX58</accession>
<evidence type="ECO:0000313" key="1">
    <source>
        <dbReference type="EMBL" id="MBB5773207.1"/>
    </source>
</evidence>
<proteinExistence type="predicted"/>
<gene>
    <name evidence="1" type="ORF">HNP47_003232</name>
</gene>
<dbReference type="AlphaFoldDB" id="A0A7W9FX58"/>
<protein>
    <submittedName>
        <fullName evidence="1">Uncharacterized protein</fullName>
    </submittedName>
</protein>
<sequence length="76" mass="8872">MDIYHHFFSRGLTDSQRHFSSAWLGRAENYLCLRSGRGPSADALIELFQTLWREGRLLLAARVAWAVLWLKPEARR</sequence>
<name>A0A7W9FX58_BREVE</name>
<comment type="caution">
    <text evidence="1">The sequence shown here is derived from an EMBL/GenBank/DDBJ whole genome shotgun (WGS) entry which is preliminary data.</text>
</comment>
<evidence type="ECO:0000313" key="2">
    <source>
        <dbReference type="Proteomes" id="UP000556201"/>
    </source>
</evidence>
<dbReference type="Proteomes" id="UP000556201">
    <property type="component" value="Unassembled WGS sequence"/>
</dbReference>
<dbReference type="Pfam" id="PF20331">
    <property type="entry name" value="DUF6626"/>
    <property type="match status" value="1"/>
</dbReference>
<organism evidence="1 2">
    <name type="scientific">Brevundimonas vesicularis</name>
    <name type="common">Pseudomonas vesicularis</name>
    <dbReference type="NCBI Taxonomy" id="41276"/>
    <lineage>
        <taxon>Bacteria</taxon>
        <taxon>Pseudomonadati</taxon>
        <taxon>Pseudomonadota</taxon>
        <taxon>Alphaproteobacteria</taxon>
        <taxon>Caulobacterales</taxon>
        <taxon>Caulobacteraceae</taxon>
        <taxon>Brevundimonas</taxon>
    </lineage>
</organism>
<dbReference type="EMBL" id="JACHLJ010000008">
    <property type="protein sequence ID" value="MBB5773207.1"/>
    <property type="molecule type" value="Genomic_DNA"/>
</dbReference>
<dbReference type="RefSeq" id="WP_311770089.1">
    <property type="nucleotide sequence ID" value="NZ_JACHLJ010000008.1"/>
</dbReference>
<reference evidence="1 2" key="1">
    <citation type="submission" date="2020-08" db="EMBL/GenBank/DDBJ databases">
        <title>Functional genomics of gut bacteria from endangered species of beetles.</title>
        <authorList>
            <person name="Carlos-Shanley C."/>
        </authorList>
    </citation>
    <scope>NUCLEOTIDE SEQUENCE [LARGE SCALE GENOMIC DNA]</scope>
    <source>
        <strain evidence="1 2">S00192</strain>
    </source>
</reference>
<dbReference type="InterPro" id="IPR046734">
    <property type="entry name" value="DUF6626"/>
</dbReference>